<organism evidence="1 2">
    <name type="scientific">Varunaivibrio sulfuroxidans</name>
    <dbReference type="NCBI Taxonomy" id="1773489"/>
    <lineage>
        <taxon>Bacteria</taxon>
        <taxon>Pseudomonadati</taxon>
        <taxon>Pseudomonadota</taxon>
        <taxon>Alphaproteobacteria</taxon>
        <taxon>Rhodospirillales</taxon>
        <taxon>Magnetovibrionaceae</taxon>
        <taxon>Varunaivibrio</taxon>
    </lineage>
</organism>
<name>A0A4R3JD85_9PROT</name>
<reference evidence="1 2" key="1">
    <citation type="submission" date="2019-03" db="EMBL/GenBank/DDBJ databases">
        <title>Genomic Encyclopedia of Type Strains, Phase IV (KMG-IV): sequencing the most valuable type-strain genomes for metagenomic binning, comparative biology and taxonomic classification.</title>
        <authorList>
            <person name="Goeker M."/>
        </authorList>
    </citation>
    <scope>NUCLEOTIDE SEQUENCE [LARGE SCALE GENOMIC DNA]</scope>
    <source>
        <strain evidence="1 2">DSM 101688</strain>
    </source>
</reference>
<gene>
    <name evidence="1" type="ORF">EDD55_104206</name>
</gene>
<dbReference type="Gene3D" id="6.10.280.50">
    <property type="match status" value="1"/>
</dbReference>
<accession>A0A4R3JD85</accession>
<keyword evidence="2" id="KW-1185">Reference proteome</keyword>
<dbReference type="InterPro" id="IPR007420">
    <property type="entry name" value="DUF465"/>
</dbReference>
<sequence length="53" mass="6077">MSMEGRIDALKAKHQALEDAIIKETARPNPDITEIHALKKEKLKIKDELNFHP</sequence>
<dbReference type="Proteomes" id="UP000295304">
    <property type="component" value="Unassembled WGS sequence"/>
</dbReference>
<dbReference type="Pfam" id="PF04325">
    <property type="entry name" value="DUF465"/>
    <property type="match status" value="1"/>
</dbReference>
<dbReference type="EMBL" id="SLZW01000004">
    <property type="protein sequence ID" value="TCS63113.1"/>
    <property type="molecule type" value="Genomic_DNA"/>
</dbReference>
<dbReference type="RefSeq" id="WP_132938837.1">
    <property type="nucleotide sequence ID" value="NZ_CP119676.1"/>
</dbReference>
<dbReference type="OrthoDB" id="7362854at2"/>
<evidence type="ECO:0000313" key="2">
    <source>
        <dbReference type="Proteomes" id="UP000295304"/>
    </source>
</evidence>
<comment type="caution">
    <text evidence="1">The sequence shown here is derived from an EMBL/GenBank/DDBJ whole genome shotgun (WGS) entry which is preliminary data.</text>
</comment>
<proteinExistence type="predicted"/>
<protein>
    <recommendedName>
        <fullName evidence="3">DUF465 domain-containing protein</fullName>
    </recommendedName>
</protein>
<evidence type="ECO:0000313" key="1">
    <source>
        <dbReference type="EMBL" id="TCS63113.1"/>
    </source>
</evidence>
<dbReference type="AlphaFoldDB" id="A0A4R3JD85"/>
<evidence type="ECO:0008006" key="3">
    <source>
        <dbReference type="Google" id="ProtNLM"/>
    </source>
</evidence>
<dbReference type="InterPro" id="IPR038444">
    <property type="entry name" value="DUF465_sf"/>
</dbReference>